<dbReference type="Proteomes" id="UP000326198">
    <property type="component" value="Unassembled WGS sequence"/>
</dbReference>
<dbReference type="EMBL" id="ML736259">
    <property type="protein sequence ID" value="KAE8375523.1"/>
    <property type="molecule type" value="Genomic_DNA"/>
</dbReference>
<keyword evidence="2" id="KW-0472">Membrane</keyword>
<feature type="transmembrane region" description="Helical" evidence="2">
    <location>
        <begin position="137"/>
        <end position="158"/>
    </location>
</feature>
<feature type="transmembrane region" description="Helical" evidence="2">
    <location>
        <begin position="578"/>
        <end position="601"/>
    </location>
</feature>
<feature type="region of interest" description="Disordered" evidence="1">
    <location>
        <begin position="29"/>
        <end position="87"/>
    </location>
</feature>
<keyword evidence="4" id="KW-1185">Reference proteome</keyword>
<organism evidence="3 4">
    <name type="scientific">Aspergillus bertholletiae</name>
    <dbReference type="NCBI Taxonomy" id="1226010"/>
    <lineage>
        <taxon>Eukaryota</taxon>
        <taxon>Fungi</taxon>
        <taxon>Dikarya</taxon>
        <taxon>Ascomycota</taxon>
        <taxon>Pezizomycotina</taxon>
        <taxon>Eurotiomycetes</taxon>
        <taxon>Eurotiomycetidae</taxon>
        <taxon>Eurotiales</taxon>
        <taxon>Aspergillaceae</taxon>
        <taxon>Aspergillus</taxon>
        <taxon>Aspergillus subgen. Circumdati</taxon>
    </lineage>
</organism>
<feature type="region of interest" description="Disordered" evidence="1">
    <location>
        <begin position="1"/>
        <end position="20"/>
    </location>
</feature>
<feature type="transmembrane region" description="Helical" evidence="2">
    <location>
        <begin position="197"/>
        <end position="215"/>
    </location>
</feature>
<keyword evidence="2" id="KW-1133">Transmembrane helix</keyword>
<dbReference type="AlphaFoldDB" id="A0A5N7B0J2"/>
<dbReference type="OrthoDB" id="3692311at2759"/>
<sequence length="679" mass="74384">MALYARLPQGTDNTGLQVDPQLISNTRYDASRAGDISKSDLSDPECRHQTNVAGYSDVPQTRPRDEERKAPVTSPSELPEEAAKQQLPARQLAPDKWLVVSSILGIASALPFVIMILVAIVWRGKPVNDQDWDRFQIAMKISVSLFPLIFSAVIGNAIRQIANMQLERGSTLGKLEQLSGSMTVLGAISTQVMLKTYNWLGLGIVLLWLISPFGGQASLHIIKPQHLHHDGVQEVQYLDINGLSQPPKLLSLHAQPKLLDTVYRANLLTPKSLMQSPRDAWSNIKIPQIRRLARDHTPRREGGRYDTVGINASYSSPIGVPVFGIPANADSTFALETSYIDTSCISVTSALQSSLGHVHDRDGLWISPSFPLNNTRSLDSSAAPQIYLSTAFATQSSSNRTVITCNMTHVYVEAEVACLHSRSMASSQRNCTVTSIRESLKPHQSSFLPPLMHPNFTIWDTFVDGLLNASSSISPRHYGSLTELYISTADLAEAEDWCTFCLYDLPLGEISDRFTQILNTFYLGSLALKLVTVGPNISSQGNHSTFSDYLDSYDRSALTSTTAHVSIQDSTPTFVVDWGWLVVMAIATAVIIGASVVSLIVGRRVMNPDIVGYASTLTRDAPHLPLPSAASTLNGFGRARWLADIRIRLGDVQPECPVGKLSISTPALSEKSRTDRLYF</sequence>
<accession>A0A5N7B0J2</accession>
<reference evidence="3 4" key="1">
    <citation type="submission" date="2019-04" db="EMBL/GenBank/DDBJ databases">
        <title>Friends and foes A comparative genomics studyof 23 Aspergillus species from section Flavi.</title>
        <authorList>
            <consortium name="DOE Joint Genome Institute"/>
            <person name="Kjaerbolling I."/>
            <person name="Vesth T."/>
            <person name="Frisvad J.C."/>
            <person name="Nybo J.L."/>
            <person name="Theobald S."/>
            <person name="Kildgaard S."/>
            <person name="Isbrandt T."/>
            <person name="Kuo A."/>
            <person name="Sato A."/>
            <person name="Lyhne E.K."/>
            <person name="Kogle M.E."/>
            <person name="Wiebenga A."/>
            <person name="Kun R.S."/>
            <person name="Lubbers R.J."/>
            <person name="Makela M.R."/>
            <person name="Barry K."/>
            <person name="Chovatia M."/>
            <person name="Clum A."/>
            <person name="Daum C."/>
            <person name="Haridas S."/>
            <person name="He G."/>
            <person name="LaButti K."/>
            <person name="Lipzen A."/>
            <person name="Mondo S."/>
            <person name="Riley R."/>
            <person name="Salamov A."/>
            <person name="Simmons B.A."/>
            <person name="Magnuson J.K."/>
            <person name="Henrissat B."/>
            <person name="Mortensen U.H."/>
            <person name="Larsen T.O."/>
            <person name="Devries R.P."/>
            <person name="Grigoriev I.V."/>
            <person name="Machida M."/>
            <person name="Baker S.E."/>
            <person name="Andersen M.R."/>
        </authorList>
    </citation>
    <scope>NUCLEOTIDE SEQUENCE [LARGE SCALE GENOMIC DNA]</scope>
    <source>
        <strain evidence="3 4">IBT 29228</strain>
    </source>
</reference>
<feature type="compositionally biased region" description="Polar residues" evidence="1">
    <location>
        <begin position="10"/>
        <end position="20"/>
    </location>
</feature>
<feature type="transmembrane region" description="Helical" evidence="2">
    <location>
        <begin position="97"/>
        <end position="122"/>
    </location>
</feature>
<name>A0A5N7B0J2_9EURO</name>
<proteinExistence type="predicted"/>
<protein>
    <submittedName>
        <fullName evidence="3">Uncharacterized protein</fullName>
    </submittedName>
</protein>
<evidence type="ECO:0000313" key="4">
    <source>
        <dbReference type="Proteomes" id="UP000326198"/>
    </source>
</evidence>
<feature type="compositionally biased region" description="Basic and acidic residues" evidence="1">
    <location>
        <begin position="29"/>
        <end position="48"/>
    </location>
</feature>
<gene>
    <name evidence="3" type="ORF">BDV26DRAFT_267796</name>
</gene>
<keyword evidence="2" id="KW-0812">Transmembrane</keyword>
<evidence type="ECO:0000256" key="1">
    <source>
        <dbReference type="SAM" id="MobiDB-lite"/>
    </source>
</evidence>
<evidence type="ECO:0000256" key="2">
    <source>
        <dbReference type="SAM" id="Phobius"/>
    </source>
</evidence>
<evidence type="ECO:0000313" key="3">
    <source>
        <dbReference type="EMBL" id="KAE8375523.1"/>
    </source>
</evidence>